<accession>A0A4Y0BJS9</accession>
<protein>
    <recommendedName>
        <fullName evidence="3">Neuromodulin</fullName>
    </recommendedName>
</protein>
<sequence length="173" mass="19118">MGCNTSQEIPSYGGGQKTTDSAAALGELLEGDIEEVEQAATKIQAAFRGHKVRREMKQGDGVTGAEGQQKQDQEREPTKEELEAEFDPNDQELTHAATRIQASFRGHMARKTAGADKGEDEKKEVDIDEITKKVAEELDIDMDDPELHKAASKIQASFRGHKVRKEVPKENEN</sequence>
<feature type="region of interest" description="Disordered" evidence="1">
    <location>
        <begin position="151"/>
        <end position="173"/>
    </location>
</feature>
<dbReference type="PROSITE" id="PS50096">
    <property type="entry name" value="IQ"/>
    <property type="match status" value="3"/>
</dbReference>
<dbReference type="EnsemblMetazoa" id="AFUN020418-RB">
    <property type="protein sequence ID" value="AFUN020418-PB"/>
    <property type="gene ID" value="AFUN020418"/>
</dbReference>
<dbReference type="CDD" id="cd23767">
    <property type="entry name" value="IQCD"/>
    <property type="match status" value="2"/>
</dbReference>
<dbReference type="Gene3D" id="1.20.5.190">
    <property type="match status" value="2"/>
</dbReference>
<dbReference type="GeneID" id="125770881"/>
<dbReference type="GO" id="GO:0005516">
    <property type="term" value="F:calmodulin binding"/>
    <property type="evidence" value="ECO:0007669"/>
    <property type="project" value="TreeGrafter"/>
</dbReference>
<dbReference type="CTD" id="3535"/>
<evidence type="ECO:0000256" key="1">
    <source>
        <dbReference type="SAM" id="MobiDB-lite"/>
    </source>
</evidence>
<feature type="compositionally biased region" description="Basic and acidic residues" evidence="1">
    <location>
        <begin position="69"/>
        <end position="81"/>
    </location>
</feature>
<dbReference type="KEGG" id="afun:125770881"/>
<dbReference type="OrthoDB" id="252964at2759"/>
<dbReference type="VEuPathDB" id="VectorBase:AFUN020418"/>
<dbReference type="PANTHER" id="PTHR10699:SF11">
    <property type="entry name" value="IGLOO, ISOFORM A"/>
    <property type="match status" value="1"/>
</dbReference>
<dbReference type="SUPFAM" id="SSF52540">
    <property type="entry name" value="P-loop containing nucleoside triphosphate hydrolases"/>
    <property type="match status" value="1"/>
</dbReference>
<dbReference type="VEuPathDB" id="VectorBase:AFUN2_014396"/>
<dbReference type="InterPro" id="IPR027417">
    <property type="entry name" value="P-loop_NTPase"/>
</dbReference>
<reference evidence="2" key="1">
    <citation type="submission" date="2020-05" db="UniProtKB">
        <authorList>
            <consortium name="EnsemblMetazoa"/>
        </authorList>
    </citation>
    <scope>IDENTIFICATION</scope>
    <source>
        <strain evidence="2">FUMOZ</strain>
    </source>
</reference>
<evidence type="ECO:0008006" key="3">
    <source>
        <dbReference type="Google" id="ProtNLM"/>
    </source>
</evidence>
<feature type="region of interest" description="Disordered" evidence="1">
    <location>
        <begin position="46"/>
        <end position="124"/>
    </location>
</feature>
<evidence type="ECO:0000313" key="2">
    <source>
        <dbReference type="EnsemblMetazoa" id="AFUN020418-PB"/>
    </source>
</evidence>
<proteinExistence type="predicted"/>
<dbReference type="SMART" id="SM00015">
    <property type="entry name" value="IQ"/>
    <property type="match status" value="3"/>
</dbReference>
<dbReference type="Pfam" id="PF00612">
    <property type="entry name" value="IQ"/>
    <property type="match status" value="3"/>
</dbReference>
<dbReference type="STRING" id="62324.A0A4Y0BJS9"/>
<name>A0A4Y0BJS9_ANOFN</name>
<organism evidence="2">
    <name type="scientific">Anopheles funestus</name>
    <name type="common">African malaria mosquito</name>
    <dbReference type="NCBI Taxonomy" id="62324"/>
    <lineage>
        <taxon>Eukaryota</taxon>
        <taxon>Metazoa</taxon>
        <taxon>Ecdysozoa</taxon>
        <taxon>Arthropoda</taxon>
        <taxon>Hexapoda</taxon>
        <taxon>Insecta</taxon>
        <taxon>Pterygota</taxon>
        <taxon>Neoptera</taxon>
        <taxon>Endopterygota</taxon>
        <taxon>Diptera</taxon>
        <taxon>Nematocera</taxon>
        <taxon>Culicoidea</taxon>
        <taxon>Culicidae</taxon>
        <taxon>Anophelinae</taxon>
        <taxon>Anopheles</taxon>
    </lineage>
</organism>
<dbReference type="PANTHER" id="PTHR10699">
    <property type="entry name" value="NEUROMODULIN"/>
    <property type="match status" value="1"/>
</dbReference>
<dbReference type="RefSeq" id="XP_049296879.1">
    <property type="nucleotide sequence ID" value="XM_049440922.1"/>
</dbReference>
<feature type="compositionally biased region" description="Basic and acidic residues" evidence="1">
    <location>
        <begin position="113"/>
        <end position="124"/>
    </location>
</feature>
<dbReference type="AlphaFoldDB" id="A0A4Y0BJS9"/>
<dbReference type="InterPro" id="IPR000048">
    <property type="entry name" value="IQ_motif_EF-hand-BS"/>
</dbReference>